<dbReference type="GO" id="GO:0005829">
    <property type="term" value="C:cytosol"/>
    <property type="evidence" value="ECO:0007669"/>
    <property type="project" value="TreeGrafter"/>
</dbReference>
<dbReference type="PANTHER" id="PTHR48111:SF76">
    <property type="entry name" value="TWO-COMPONENT RESPONSE REGULATOR"/>
    <property type="match status" value="1"/>
</dbReference>
<dbReference type="AlphaFoldDB" id="A0A369VW38"/>
<dbReference type="InterPro" id="IPR036388">
    <property type="entry name" value="WH-like_DNA-bd_sf"/>
</dbReference>
<dbReference type="Gene3D" id="6.10.250.690">
    <property type="match status" value="1"/>
</dbReference>
<dbReference type="RefSeq" id="WP_114688118.1">
    <property type="nucleotide sequence ID" value="NZ_QQNB01000002.1"/>
</dbReference>
<dbReference type="GO" id="GO:0000156">
    <property type="term" value="F:phosphorelay response regulator activity"/>
    <property type="evidence" value="ECO:0007669"/>
    <property type="project" value="TreeGrafter"/>
</dbReference>
<dbReference type="InterPro" id="IPR011006">
    <property type="entry name" value="CheY-like_superfamily"/>
</dbReference>
<evidence type="ECO:0000313" key="11">
    <source>
        <dbReference type="Proteomes" id="UP000253918"/>
    </source>
</evidence>
<reference evidence="10 11" key="1">
    <citation type="submission" date="2018-07" db="EMBL/GenBank/DDBJ databases">
        <title>a novel species of Sphingomonas isolated from the rhizosphere soil of Araceae plant.</title>
        <authorList>
            <person name="Zhiyong W."/>
            <person name="Qinglan Z."/>
            <person name="Zhiwei F."/>
            <person name="Ding X."/>
            <person name="Gejiao W."/>
            <person name="Shixue Z."/>
        </authorList>
    </citation>
    <scope>NUCLEOTIDE SEQUENCE [LARGE SCALE GENOMIC DNA]</scope>
    <source>
        <strain evidence="10 11">WZY 27</strain>
    </source>
</reference>
<keyword evidence="5" id="KW-0804">Transcription</keyword>
<feature type="domain" description="Response regulatory" evidence="8">
    <location>
        <begin position="4"/>
        <end position="118"/>
    </location>
</feature>
<gene>
    <name evidence="10" type="ORF">DVW87_12850</name>
</gene>
<name>A0A369VW38_9SPHN</name>
<feature type="modified residue" description="4-aspartylphosphate" evidence="6">
    <location>
        <position position="53"/>
    </location>
</feature>
<dbReference type="InterPro" id="IPR039420">
    <property type="entry name" value="WalR-like"/>
</dbReference>
<proteinExistence type="predicted"/>
<keyword evidence="4 7" id="KW-0238">DNA-binding</keyword>
<dbReference type="SMART" id="SM00862">
    <property type="entry name" value="Trans_reg_C"/>
    <property type="match status" value="1"/>
</dbReference>
<evidence type="ECO:0000256" key="6">
    <source>
        <dbReference type="PROSITE-ProRule" id="PRU00169"/>
    </source>
</evidence>
<dbReference type="GO" id="GO:0000976">
    <property type="term" value="F:transcription cis-regulatory region binding"/>
    <property type="evidence" value="ECO:0007669"/>
    <property type="project" value="TreeGrafter"/>
</dbReference>
<dbReference type="EMBL" id="QQNB01000002">
    <property type="protein sequence ID" value="RDE06049.1"/>
    <property type="molecule type" value="Genomic_DNA"/>
</dbReference>
<sequence length="239" mass="26162">MTKTILVIEDDTATAAYLASCLVEAGYRVERAVDGRRGLQVAQQIAPQAVVLDRMLPELDGLALLEELRAGGADMPVIILSAIGSTDERVRGLRAGSDDYLVKPFAMSELLARLEVLFRRASHPSAVVTQLFYEDLTLDMLASRAERAGQRLQLQPRALQLLEFLLRNQGQVVTRSMILQKVWNYDFDPGTNVIDVYLSNLRKEIDRPGLIPLLHTVRGAGYRLGAATCAPAEAGGSTS</sequence>
<keyword evidence="2" id="KW-0902">Two-component regulatory system</keyword>
<dbReference type="CDD" id="cd00383">
    <property type="entry name" value="trans_reg_C"/>
    <property type="match status" value="1"/>
</dbReference>
<evidence type="ECO:0000256" key="2">
    <source>
        <dbReference type="ARBA" id="ARBA00023012"/>
    </source>
</evidence>
<dbReference type="FunFam" id="1.10.10.10:FF:000005">
    <property type="entry name" value="Two-component system response regulator"/>
    <property type="match status" value="1"/>
</dbReference>
<evidence type="ECO:0000259" key="9">
    <source>
        <dbReference type="PROSITE" id="PS51755"/>
    </source>
</evidence>
<dbReference type="Proteomes" id="UP000253918">
    <property type="component" value="Unassembled WGS sequence"/>
</dbReference>
<feature type="DNA-binding region" description="OmpR/PhoB-type" evidence="7">
    <location>
        <begin position="128"/>
        <end position="226"/>
    </location>
</feature>
<feature type="domain" description="OmpR/PhoB-type" evidence="9">
    <location>
        <begin position="128"/>
        <end position="226"/>
    </location>
</feature>
<dbReference type="PANTHER" id="PTHR48111">
    <property type="entry name" value="REGULATOR OF RPOS"/>
    <property type="match status" value="1"/>
</dbReference>
<evidence type="ECO:0000259" key="8">
    <source>
        <dbReference type="PROSITE" id="PS50110"/>
    </source>
</evidence>
<accession>A0A369VW38</accession>
<evidence type="ECO:0000256" key="1">
    <source>
        <dbReference type="ARBA" id="ARBA00022553"/>
    </source>
</evidence>
<dbReference type="Gene3D" id="1.10.10.10">
    <property type="entry name" value="Winged helix-like DNA-binding domain superfamily/Winged helix DNA-binding domain"/>
    <property type="match status" value="1"/>
</dbReference>
<protein>
    <submittedName>
        <fullName evidence="10">DNA-binding response regulator</fullName>
    </submittedName>
</protein>
<keyword evidence="3" id="KW-0805">Transcription regulation</keyword>
<evidence type="ECO:0000256" key="3">
    <source>
        <dbReference type="ARBA" id="ARBA00023015"/>
    </source>
</evidence>
<dbReference type="OrthoDB" id="9802426at2"/>
<organism evidence="10 11">
    <name type="scientific">Sphingomonas aracearum</name>
    <dbReference type="NCBI Taxonomy" id="2283317"/>
    <lineage>
        <taxon>Bacteria</taxon>
        <taxon>Pseudomonadati</taxon>
        <taxon>Pseudomonadota</taxon>
        <taxon>Alphaproteobacteria</taxon>
        <taxon>Sphingomonadales</taxon>
        <taxon>Sphingomonadaceae</taxon>
        <taxon>Sphingomonas</taxon>
    </lineage>
</organism>
<evidence type="ECO:0000256" key="5">
    <source>
        <dbReference type="ARBA" id="ARBA00023163"/>
    </source>
</evidence>
<dbReference type="Gene3D" id="3.40.50.2300">
    <property type="match status" value="1"/>
</dbReference>
<comment type="caution">
    <text evidence="10">The sequence shown here is derived from an EMBL/GenBank/DDBJ whole genome shotgun (WGS) entry which is preliminary data.</text>
</comment>
<dbReference type="InterPro" id="IPR001789">
    <property type="entry name" value="Sig_transdc_resp-reg_receiver"/>
</dbReference>
<dbReference type="PROSITE" id="PS51755">
    <property type="entry name" value="OMPR_PHOB"/>
    <property type="match status" value="1"/>
</dbReference>
<evidence type="ECO:0000256" key="4">
    <source>
        <dbReference type="ARBA" id="ARBA00023125"/>
    </source>
</evidence>
<dbReference type="Pfam" id="PF00486">
    <property type="entry name" value="Trans_reg_C"/>
    <property type="match status" value="1"/>
</dbReference>
<dbReference type="PROSITE" id="PS50110">
    <property type="entry name" value="RESPONSE_REGULATORY"/>
    <property type="match status" value="1"/>
</dbReference>
<dbReference type="SMART" id="SM00448">
    <property type="entry name" value="REC"/>
    <property type="match status" value="1"/>
</dbReference>
<dbReference type="GO" id="GO:0032993">
    <property type="term" value="C:protein-DNA complex"/>
    <property type="evidence" value="ECO:0007669"/>
    <property type="project" value="TreeGrafter"/>
</dbReference>
<dbReference type="Pfam" id="PF00072">
    <property type="entry name" value="Response_reg"/>
    <property type="match status" value="1"/>
</dbReference>
<keyword evidence="1 6" id="KW-0597">Phosphoprotein</keyword>
<evidence type="ECO:0000313" key="10">
    <source>
        <dbReference type="EMBL" id="RDE06049.1"/>
    </source>
</evidence>
<evidence type="ECO:0000256" key="7">
    <source>
        <dbReference type="PROSITE-ProRule" id="PRU01091"/>
    </source>
</evidence>
<dbReference type="InterPro" id="IPR001867">
    <property type="entry name" value="OmpR/PhoB-type_DNA-bd"/>
</dbReference>
<keyword evidence="11" id="KW-1185">Reference proteome</keyword>
<dbReference type="SUPFAM" id="SSF52172">
    <property type="entry name" value="CheY-like"/>
    <property type="match status" value="1"/>
</dbReference>
<dbReference type="GO" id="GO:0006355">
    <property type="term" value="P:regulation of DNA-templated transcription"/>
    <property type="evidence" value="ECO:0007669"/>
    <property type="project" value="InterPro"/>
</dbReference>